<name>A0A1E1MWJ7_RHYSE</name>
<dbReference type="AlphaFoldDB" id="A0A1E1MWJ7"/>
<organism evidence="3 4">
    <name type="scientific">Rhynchosporium secalis</name>
    <name type="common">Barley scald fungus</name>
    <dbReference type="NCBI Taxonomy" id="38038"/>
    <lineage>
        <taxon>Eukaryota</taxon>
        <taxon>Fungi</taxon>
        <taxon>Dikarya</taxon>
        <taxon>Ascomycota</taxon>
        <taxon>Pezizomycotina</taxon>
        <taxon>Leotiomycetes</taxon>
        <taxon>Helotiales</taxon>
        <taxon>Ploettnerulaceae</taxon>
        <taxon>Rhynchosporium</taxon>
    </lineage>
</organism>
<dbReference type="SUPFAM" id="SSF54556">
    <property type="entry name" value="Chitinase insertion domain"/>
    <property type="match status" value="1"/>
</dbReference>
<reference evidence="4" key="1">
    <citation type="submission" date="2016-03" db="EMBL/GenBank/DDBJ databases">
        <authorList>
            <person name="Guldener U."/>
        </authorList>
    </citation>
    <scope>NUCLEOTIDE SEQUENCE [LARGE SCALE GENOMIC DNA]</scope>
</reference>
<dbReference type="InterPro" id="IPR001223">
    <property type="entry name" value="Glyco_hydro18_cat"/>
</dbReference>
<protein>
    <recommendedName>
        <fullName evidence="2">GH18 domain-containing protein</fullName>
    </recommendedName>
</protein>
<gene>
    <name evidence="3" type="ORF">RSE6_15027</name>
</gene>
<accession>A0A1E1MWJ7</accession>
<dbReference type="GO" id="GO:0005975">
    <property type="term" value="P:carbohydrate metabolic process"/>
    <property type="evidence" value="ECO:0007669"/>
    <property type="project" value="InterPro"/>
</dbReference>
<dbReference type="EMBL" id="FJVC01000776">
    <property type="protein sequence ID" value="CZT53452.1"/>
    <property type="molecule type" value="Genomic_DNA"/>
</dbReference>
<sequence>MTPFDTYTSIKYYLSQNVSSDKLILSVPIYSRSFGATDSLGKPFNSVSKGTWEASIYDYRDLPLSGAVDIYDNTSGASYSYDTMTKELISYDTIRSGKRKAK</sequence>
<dbReference type="Gene3D" id="3.20.20.80">
    <property type="entry name" value="Glycosidases"/>
    <property type="match status" value="1"/>
</dbReference>
<evidence type="ECO:0000259" key="2">
    <source>
        <dbReference type="PROSITE" id="PS51910"/>
    </source>
</evidence>
<keyword evidence="4" id="KW-1185">Reference proteome</keyword>
<dbReference type="SUPFAM" id="SSF51445">
    <property type="entry name" value="(Trans)glycosidases"/>
    <property type="match status" value="1"/>
</dbReference>
<dbReference type="PROSITE" id="PS51910">
    <property type="entry name" value="GH18_2"/>
    <property type="match status" value="1"/>
</dbReference>
<dbReference type="Proteomes" id="UP000177625">
    <property type="component" value="Unassembled WGS sequence"/>
</dbReference>
<evidence type="ECO:0000313" key="4">
    <source>
        <dbReference type="Proteomes" id="UP000177625"/>
    </source>
</evidence>
<feature type="domain" description="GH18" evidence="2">
    <location>
        <begin position="1"/>
        <end position="102"/>
    </location>
</feature>
<proteinExistence type="inferred from homology"/>
<comment type="similarity">
    <text evidence="1">Belongs to the glycosyl hydrolase 18 family. Chitinase class V subfamily.</text>
</comment>
<dbReference type="Pfam" id="PF00704">
    <property type="entry name" value="Glyco_hydro_18"/>
    <property type="match status" value="1"/>
</dbReference>
<dbReference type="Gene3D" id="3.10.50.10">
    <property type="match status" value="1"/>
</dbReference>
<dbReference type="InterPro" id="IPR017853">
    <property type="entry name" value="GH"/>
</dbReference>
<evidence type="ECO:0000313" key="3">
    <source>
        <dbReference type="EMBL" id="CZT53452.1"/>
    </source>
</evidence>
<evidence type="ECO:0000256" key="1">
    <source>
        <dbReference type="ARBA" id="ARBA00008682"/>
    </source>
</evidence>
<dbReference type="InterPro" id="IPR029070">
    <property type="entry name" value="Chitinase_insertion_sf"/>
</dbReference>